<feature type="non-terminal residue" evidence="1">
    <location>
        <position position="51"/>
    </location>
</feature>
<dbReference type="EMBL" id="BART01036457">
    <property type="protein sequence ID" value="GAH11141.1"/>
    <property type="molecule type" value="Genomic_DNA"/>
</dbReference>
<sequence length="51" mass="5726">MMNIAINNIDMSVNKLKDRLIEEATIIKSEDIAINEKIGQYGSALFNKKVS</sequence>
<reference evidence="1" key="1">
    <citation type="journal article" date="2014" name="Front. Microbiol.">
        <title>High frequency of phylogenetically diverse reductive dehalogenase-homologous genes in deep subseafloor sedimentary metagenomes.</title>
        <authorList>
            <person name="Kawai M."/>
            <person name="Futagami T."/>
            <person name="Toyoda A."/>
            <person name="Takaki Y."/>
            <person name="Nishi S."/>
            <person name="Hori S."/>
            <person name="Arai W."/>
            <person name="Tsubouchi T."/>
            <person name="Morono Y."/>
            <person name="Uchiyama I."/>
            <person name="Ito T."/>
            <person name="Fujiyama A."/>
            <person name="Inagaki F."/>
            <person name="Takami H."/>
        </authorList>
    </citation>
    <scope>NUCLEOTIDE SEQUENCE</scope>
    <source>
        <strain evidence="1">Expedition CK06-06</strain>
    </source>
</reference>
<name>X1CRS3_9ZZZZ</name>
<proteinExistence type="predicted"/>
<dbReference type="AlphaFoldDB" id="X1CRS3"/>
<comment type="caution">
    <text evidence="1">The sequence shown here is derived from an EMBL/GenBank/DDBJ whole genome shotgun (WGS) entry which is preliminary data.</text>
</comment>
<dbReference type="Gene3D" id="1.20.120.420">
    <property type="entry name" value="translation initiation factor eif-2b, domain 1"/>
    <property type="match status" value="1"/>
</dbReference>
<accession>X1CRS3</accession>
<dbReference type="InterPro" id="IPR027363">
    <property type="entry name" value="M1Pi_N"/>
</dbReference>
<protein>
    <submittedName>
        <fullName evidence="1">Uncharacterized protein</fullName>
    </submittedName>
</protein>
<gene>
    <name evidence="1" type="ORF">S01H4_61473</name>
</gene>
<evidence type="ECO:0000313" key="1">
    <source>
        <dbReference type="EMBL" id="GAH11141.1"/>
    </source>
</evidence>
<organism evidence="1">
    <name type="scientific">marine sediment metagenome</name>
    <dbReference type="NCBI Taxonomy" id="412755"/>
    <lineage>
        <taxon>unclassified sequences</taxon>
        <taxon>metagenomes</taxon>
        <taxon>ecological metagenomes</taxon>
    </lineage>
</organism>